<dbReference type="SMART" id="SM01040">
    <property type="entry name" value="Bro-N"/>
    <property type="match status" value="1"/>
</dbReference>
<gene>
    <name evidence="2" type="ORF">A2557_00565</name>
</gene>
<dbReference type="InterPro" id="IPR005039">
    <property type="entry name" value="Ant_C"/>
</dbReference>
<dbReference type="PROSITE" id="PS51750">
    <property type="entry name" value="BRO_N"/>
    <property type="match status" value="1"/>
</dbReference>
<sequence length="271" mass="30777">MNYIPQPQQSFNGLAVEFIQHNSELWLTGEQIGRALEYSEPRKRIFDLYTRNQEELDRYSCVLNLRTQDVNGHEQRREVRIFNEEGVMVLTMLSSQPKAAEFRKWAVQVIKGHRNAAPGFSIPKSLPEALEAYAAEIRAKETLAQEKAALEAKALADAPKVEFAKQVERAKDSLSIQEFAASLGIKGMGQNNLFDWLLTNGYLMRSKGKGTPLPMRQYIEAGHFQVIEKAFEDRHGIDRLAQKVLITGKGQIYFTKRIKESLEPIGDESHA</sequence>
<protein>
    <recommendedName>
        <fullName evidence="1">Bro-N domain-containing protein</fullName>
    </recommendedName>
</protein>
<dbReference type="GO" id="GO:0003677">
    <property type="term" value="F:DNA binding"/>
    <property type="evidence" value="ECO:0007669"/>
    <property type="project" value="InterPro"/>
</dbReference>
<reference evidence="2 3" key="1">
    <citation type="journal article" date="2016" name="Nat. Commun.">
        <title>Thousands of microbial genomes shed light on interconnected biogeochemical processes in an aquifer system.</title>
        <authorList>
            <person name="Anantharaman K."/>
            <person name="Brown C.T."/>
            <person name="Hug L.A."/>
            <person name="Sharon I."/>
            <person name="Castelle C.J."/>
            <person name="Probst A.J."/>
            <person name="Thomas B.C."/>
            <person name="Singh A."/>
            <person name="Wilkins M.J."/>
            <person name="Karaoz U."/>
            <person name="Brodie E.L."/>
            <person name="Williams K.H."/>
            <person name="Hubbard S.S."/>
            <person name="Banfield J.F."/>
        </authorList>
    </citation>
    <scope>NUCLEOTIDE SEQUENCE [LARGE SCALE GENOMIC DNA]</scope>
</reference>
<dbReference type="Pfam" id="PF02498">
    <property type="entry name" value="Bro-N"/>
    <property type="match status" value="1"/>
</dbReference>
<proteinExistence type="predicted"/>
<comment type="caution">
    <text evidence="2">The sequence shown here is derived from an EMBL/GenBank/DDBJ whole genome shotgun (WGS) entry which is preliminary data.</text>
</comment>
<evidence type="ECO:0000259" key="1">
    <source>
        <dbReference type="PROSITE" id="PS51750"/>
    </source>
</evidence>
<organism evidence="2 3">
    <name type="scientific">Candidatus Lambdaproteobacteria bacterium RIFOXYD2_FULL_56_26</name>
    <dbReference type="NCBI Taxonomy" id="1817773"/>
    <lineage>
        <taxon>Bacteria</taxon>
        <taxon>Pseudomonadati</taxon>
        <taxon>Pseudomonadota</taxon>
        <taxon>Candidatus Lambdaproteobacteria</taxon>
    </lineage>
</organism>
<evidence type="ECO:0000313" key="2">
    <source>
        <dbReference type="EMBL" id="OGG98979.1"/>
    </source>
</evidence>
<dbReference type="AlphaFoldDB" id="A0A1F6GLJ6"/>
<accession>A0A1F6GLJ6</accession>
<dbReference type="Proteomes" id="UP000177583">
    <property type="component" value="Unassembled WGS sequence"/>
</dbReference>
<name>A0A1F6GLJ6_9PROT</name>
<dbReference type="InterPro" id="IPR003497">
    <property type="entry name" value="BRO_N_domain"/>
</dbReference>
<feature type="domain" description="Bro-N" evidence="1">
    <location>
        <begin position="1"/>
        <end position="117"/>
    </location>
</feature>
<dbReference type="Pfam" id="PF03374">
    <property type="entry name" value="ANT"/>
    <property type="match status" value="1"/>
</dbReference>
<evidence type="ECO:0000313" key="3">
    <source>
        <dbReference type="Proteomes" id="UP000177583"/>
    </source>
</evidence>
<dbReference type="EMBL" id="MFNF01000063">
    <property type="protein sequence ID" value="OGG98979.1"/>
    <property type="molecule type" value="Genomic_DNA"/>
</dbReference>